<dbReference type="Pfam" id="PF13790">
    <property type="entry name" value="SR1P"/>
    <property type="match status" value="1"/>
</dbReference>
<evidence type="ECO:0000313" key="3">
    <source>
        <dbReference type="EMBL" id="TYS72688.1"/>
    </source>
</evidence>
<evidence type="ECO:0000313" key="4">
    <source>
        <dbReference type="Proteomes" id="UP000195573"/>
    </source>
</evidence>
<evidence type="ECO:0000313" key="1">
    <source>
        <dbReference type="EMBL" id="ART76189.1"/>
    </source>
</evidence>
<organism evidence="3 6">
    <name type="scientific">Sutcliffiella horikoshii</name>
    <dbReference type="NCBI Taxonomy" id="79883"/>
    <lineage>
        <taxon>Bacteria</taxon>
        <taxon>Bacillati</taxon>
        <taxon>Bacillota</taxon>
        <taxon>Bacilli</taxon>
        <taxon>Bacillales</taxon>
        <taxon>Bacillaceae</taxon>
        <taxon>Sutcliffiella</taxon>
    </lineage>
</organism>
<reference evidence="5 6" key="2">
    <citation type="submission" date="2019-08" db="EMBL/GenBank/DDBJ databases">
        <title>Bacillus genomes from the desert of Cuatro Cienegas, Coahuila.</title>
        <authorList>
            <person name="Olmedo-Alvarez G."/>
        </authorList>
    </citation>
    <scope>NUCLEOTIDE SEQUENCE [LARGE SCALE GENOMIC DNA]</scope>
    <source>
        <strain evidence="2 5">CH88_3T</strain>
        <strain evidence="3 6">CH98b_3T</strain>
    </source>
</reference>
<gene>
    <name evidence="1" type="ORF">B4U37_09110</name>
    <name evidence="2" type="ORF">FZC74_03975</name>
    <name evidence="3" type="ORF">FZC75_06310</name>
</gene>
<reference evidence="1 4" key="1">
    <citation type="submission" date="2017-04" db="EMBL/GenBank/DDBJ databases">
        <title>Complete Genome Sequence of the Bacillus horikoshii 20a strain from Cuatro Cienegas, Coahuila, Mexico.</title>
        <authorList>
            <person name="Zarza E."/>
            <person name="Alcaraz L.D."/>
            <person name="Aguilar-Salinas B."/>
            <person name="Islas A."/>
            <person name="Olmedo-Alvarez G."/>
        </authorList>
    </citation>
    <scope>NUCLEOTIDE SEQUENCE [LARGE SCALE GENOMIC DNA]</scope>
    <source>
        <strain evidence="1 4">20a</strain>
    </source>
</reference>
<dbReference type="InterPro" id="IPR025236">
    <property type="entry name" value="SR1P"/>
</dbReference>
<proteinExistence type="predicted"/>
<accession>A0A1Y0CLM3</accession>
<dbReference type="AlphaFoldDB" id="A0A1Y0CLM3"/>
<evidence type="ECO:0000313" key="5">
    <source>
        <dbReference type="Proteomes" id="UP000323393"/>
    </source>
</evidence>
<sequence>MGTIICQTCNSAVDHFEDEKVTTYYAKCPDCQCSEKSEDLA</sequence>
<dbReference type="Proteomes" id="UP000324517">
    <property type="component" value="Unassembled WGS sequence"/>
</dbReference>
<dbReference type="OrthoDB" id="2971595at2"/>
<dbReference type="EMBL" id="VTET01000003">
    <property type="protein sequence ID" value="TYS72688.1"/>
    <property type="molecule type" value="Genomic_DNA"/>
</dbReference>
<dbReference type="Proteomes" id="UP000195573">
    <property type="component" value="Chromosome"/>
</dbReference>
<dbReference type="EMBL" id="VTEU01000001">
    <property type="protein sequence ID" value="TYS61446.1"/>
    <property type="molecule type" value="Genomic_DNA"/>
</dbReference>
<evidence type="ECO:0000313" key="6">
    <source>
        <dbReference type="Proteomes" id="UP000324517"/>
    </source>
</evidence>
<dbReference type="Proteomes" id="UP000323393">
    <property type="component" value="Unassembled WGS sequence"/>
</dbReference>
<keyword evidence="4" id="KW-1185">Reference proteome</keyword>
<dbReference type="EMBL" id="CP020880">
    <property type="protein sequence ID" value="ART76189.1"/>
    <property type="molecule type" value="Genomic_DNA"/>
</dbReference>
<dbReference type="KEGG" id="bhk:B4U37_09110"/>
<evidence type="ECO:0000313" key="2">
    <source>
        <dbReference type="EMBL" id="TYS61446.1"/>
    </source>
</evidence>
<dbReference type="GeneID" id="96738580"/>
<name>A0A1Y0CLM3_9BACI</name>
<protein>
    <submittedName>
        <fullName evidence="3">GapA-binding peptide SR1P</fullName>
    </submittedName>
</protein>
<dbReference type="RefSeq" id="WP_010192775.1">
    <property type="nucleotide sequence ID" value="NZ_CP020880.1"/>
</dbReference>